<evidence type="ECO:0000259" key="6">
    <source>
        <dbReference type="Pfam" id="PF00082"/>
    </source>
</evidence>
<dbReference type="PRINTS" id="PR00313">
    <property type="entry name" value="CABNDNGRPT"/>
</dbReference>
<reference evidence="7" key="1">
    <citation type="submission" date="2015-08" db="EMBL/GenBank/DDBJ databases">
        <authorList>
            <person name="Babu N.S."/>
            <person name="Beckwith C.J."/>
            <person name="Beseler K.G."/>
            <person name="Brison A."/>
            <person name="Carone J.V."/>
            <person name="Caskin T.P."/>
            <person name="Diamond M."/>
            <person name="Durham M.E."/>
            <person name="Foxe J.M."/>
            <person name="Go M."/>
            <person name="Henderson B.A."/>
            <person name="Jones I.B."/>
            <person name="McGettigan J.A."/>
            <person name="Micheletti S.J."/>
            <person name="Nasrallah M.E."/>
            <person name="Ortiz D."/>
            <person name="Piller C.R."/>
            <person name="Privatt S.R."/>
            <person name="Schneider S.L."/>
            <person name="Sharp S."/>
            <person name="Smith T.C."/>
            <person name="Stanton J.D."/>
            <person name="Ullery H.E."/>
            <person name="Wilson R.J."/>
            <person name="Serrano M.G."/>
            <person name="Buck G."/>
            <person name="Lee V."/>
            <person name="Wang Y."/>
            <person name="Carvalho R."/>
            <person name="Voegtly L."/>
            <person name="Shi R."/>
            <person name="Duckworth R."/>
            <person name="Johnson A."/>
            <person name="Loviza R."/>
            <person name="Walstead R."/>
            <person name="Shah Z."/>
            <person name="Kiflezghi M."/>
            <person name="Wade K."/>
            <person name="Ball S.L."/>
            <person name="Bradley K.W."/>
            <person name="Asai D.J."/>
            <person name="Bowman C.A."/>
            <person name="Russell D.A."/>
            <person name="Pope W.H."/>
            <person name="Jacobs-Sera D."/>
            <person name="Hendrix R.W."/>
            <person name="Hatfull G.F."/>
        </authorList>
    </citation>
    <scope>NUCLEOTIDE SEQUENCE</scope>
</reference>
<dbReference type="PANTHER" id="PTHR43806">
    <property type="entry name" value="PEPTIDASE S8"/>
    <property type="match status" value="1"/>
</dbReference>
<dbReference type="InterPro" id="IPR050131">
    <property type="entry name" value="Peptidase_S8_subtilisin-like"/>
</dbReference>
<feature type="region of interest" description="Disordered" evidence="5">
    <location>
        <begin position="755"/>
        <end position="777"/>
    </location>
</feature>
<dbReference type="SUPFAM" id="SSF51120">
    <property type="entry name" value="beta-Roll"/>
    <property type="match status" value="2"/>
</dbReference>
<evidence type="ECO:0000256" key="1">
    <source>
        <dbReference type="ARBA" id="ARBA00011073"/>
    </source>
</evidence>
<dbReference type="Pfam" id="PF00353">
    <property type="entry name" value="HemolysinCabind"/>
    <property type="match status" value="5"/>
</dbReference>
<dbReference type="InterPro" id="IPR001343">
    <property type="entry name" value="Hemolysn_Ca-bd"/>
</dbReference>
<dbReference type="SUPFAM" id="SSF52743">
    <property type="entry name" value="Subtilisin-like"/>
    <property type="match status" value="1"/>
</dbReference>
<dbReference type="Gene3D" id="2.150.10.10">
    <property type="entry name" value="Serralysin-like metalloprotease, C-terminal"/>
    <property type="match status" value="3"/>
</dbReference>
<dbReference type="PROSITE" id="PS00330">
    <property type="entry name" value="HEMOLYSIN_CALCIUM"/>
    <property type="match status" value="1"/>
</dbReference>
<feature type="region of interest" description="Disordered" evidence="5">
    <location>
        <begin position="71"/>
        <end position="104"/>
    </location>
</feature>
<feature type="region of interest" description="Disordered" evidence="5">
    <location>
        <begin position="885"/>
        <end position="914"/>
    </location>
</feature>
<accession>A0A2P2C2R2</accession>
<evidence type="ECO:0000256" key="5">
    <source>
        <dbReference type="SAM" id="MobiDB-lite"/>
    </source>
</evidence>
<keyword evidence="2" id="KW-0645">Protease</keyword>
<dbReference type="PRINTS" id="PR00723">
    <property type="entry name" value="SUBTILISIN"/>
</dbReference>
<dbReference type="Pfam" id="PF00082">
    <property type="entry name" value="Peptidase_S8"/>
    <property type="match status" value="1"/>
</dbReference>
<dbReference type="PROSITE" id="PS00137">
    <property type="entry name" value="SUBTILASE_HIS"/>
    <property type="match status" value="1"/>
</dbReference>
<dbReference type="InterPro" id="IPR018511">
    <property type="entry name" value="Hemolysin-typ_Ca-bd_CS"/>
</dbReference>
<dbReference type="PROSITE" id="PS51892">
    <property type="entry name" value="SUBTILASE"/>
    <property type="match status" value="1"/>
</dbReference>
<dbReference type="InterPro" id="IPR000209">
    <property type="entry name" value="Peptidase_S8/S53_dom"/>
</dbReference>
<organism evidence="7">
    <name type="scientific">metagenome</name>
    <dbReference type="NCBI Taxonomy" id="256318"/>
    <lineage>
        <taxon>unclassified sequences</taxon>
        <taxon>metagenomes</taxon>
    </lineage>
</organism>
<evidence type="ECO:0000313" key="7">
    <source>
        <dbReference type="EMBL" id="CUR56274.1"/>
    </source>
</evidence>
<evidence type="ECO:0000256" key="4">
    <source>
        <dbReference type="ARBA" id="ARBA00022825"/>
    </source>
</evidence>
<dbReference type="GO" id="GO:0006508">
    <property type="term" value="P:proteolysis"/>
    <property type="evidence" value="ECO:0007669"/>
    <property type="project" value="UniProtKB-KW"/>
</dbReference>
<evidence type="ECO:0000256" key="2">
    <source>
        <dbReference type="ARBA" id="ARBA00022670"/>
    </source>
</evidence>
<keyword evidence="3" id="KW-0378">Hydrolase</keyword>
<dbReference type="AlphaFoldDB" id="A0A2P2C2R2"/>
<dbReference type="GO" id="GO:0005509">
    <property type="term" value="F:calcium ion binding"/>
    <property type="evidence" value="ECO:0007669"/>
    <property type="project" value="InterPro"/>
</dbReference>
<dbReference type="InterPro" id="IPR011049">
    <property type="entry name" value="Serralysin-like_metalloprot_C"/>
</dbReference>
<dbReference type="InterPro" id="IPR022398">
    <property type="entry name" value="Peptidase_S8_His-AS"/>
</dbReference>
<comment type="similarity">
    <text evidence="1">Belongs to the peptidase S8 family.</text>
</comment>
<dbReference type="Gene3D" id="3.40.50.200">
    <property type="entry name" value="Peptidase S8/S53 domain"/>
    <property type="match status" value="1"/>
</dbReference>
<dbReference type="InterPro" id="IPR036852">
    <property type="entry name" value="Peptidase_S8/S53_dom_sf"/>
</dbReference>
<protein>
    <submittedName>
        <fullName evidence="7">Peptidase S8 and S53 subtilisin kexin sedolisin</fullName>
    </submittedName>
</protein>
<proteinExistence type="inferred from homology"/>
<dbReference type="GO" id="GO:0005615">
    <property type="term" value="C:extracellular space"/>
    <property type="evidence" value="ECO:0007669"/>
    <property type="project" value="TreeGrafter"/>
</dbReference>
<keyword evidence="4" id="KW-0720">Serine protease</keyword>
<gene>
    <name evidence="7" type="ORF">NOCA2330015</name>
</gene>
<feature type="domain" description="Peptidase S8/S53" evidence="6">
    <location>
        <begin position="256"/>
        <end position="518"/>
    </location>
</feature>
<dbReference type="PANTHER" id="PTHR43806:SF11">
    <property type="entry name" value="CEREVISIN-RELATED"/>
    <property type="match status" value="1"/>
</dbReference>
<feature type="compositionally biased region" description="Gly residues" evidence="5">
    <location>
        <begin position="765"/>
        <end position="777"/>
    </location>
</feature>
<dbReference type="InterPro" id="IPR023828">
    <property type="entry name" value="Peptidase_S8_Ser-AS"/>
</dbReference>
<dbReference type="EMBL" id="CZKA01000027">
    <property type="protein sequence ID" value="CUR56274.1"/>
    <property type="molecule type" value="Genomic_DNA"/>
</dbReference>
<dbReference type="PROSITE" id="PS00138">
    <property type="entry name" value="SUBTILASE_SER"/>
    <property type="match status" value="1"/>
</dbReference>
<sequence>MRTNTRRGLRVASGTGVVTALLLGVGGVLSAPVALTAAQAGSTTGFDPQGGSAPQEFGGYVGYLGKDGASTGAAATHDRAKPNDPTLGDPGAAQGPDVKGETVTSASDLGLASLALPTAPSPAKVDQVSAAIDGGGTARVIVMTDATQRLEAKLKGTALTSQRAEIAQSLDALQSSLAGTGSKKVSELTSVPSAVYEVTQTGLDALLANPDVVSVALDGQVQGQLATSTQVIQSTQLNAAGVLGNGFEGGPGSYQVAIIDSGVDNQHNAFTGRIVSQACSVTDNSCLGGTNFTTAAGSGDECTHSNDCDHGTHVGSIAAGGSFSGGHEGVARGAGIVAIKVAQDNPSSTRWTAQFSAIDTALQHVLNLRNGAFPRLASVNLSIGTNATFAFGDAACNAVDPTTGALFGQLQAAGVAVLVAAGNNGSNTEMSFPGCAPNAMAIGATDDNDVPAGFTNSSQGLRWWAPGVSIDAAVPTGDNHGFKDGTSMATPHVTGAFALLRECVDGNGVPISNAAVAANLDATGVNVTRNGVTRKRINVLDAATRTVNNNDFANAETLPSGTTNNDFDFNVCSDTEPGEPGPFSLDNGIWWNWTPATTGTATISTEDGGGFSTTFDTTLAVYTGNAIGSLTNVAADDDSGTGNRSLVTFPVNGGTTYRIKVDGFAASNGLMNLHTELGPPPTCFGVPATIVGTNGDDNFDGTDGDDVIVLGDGNDDVFSGLGNDRVCGDGGDDSIRGGPGTDFVLGGSGSDTIVGGSGNDTLVGNPGGGSNDDGGDTINGGTGNDFLDGWFGNDTLDGGLGNDEIRGEAGTDRAVYATATGPVKANLKAGVATGGGGSDTFVLVENLTGSAFKDVLSGNSLANSLNGAVGNDKVNGRGGNDVVKGSSGKDLLRGQGGNDQVSGGPQRDRCVGGAGTDAATTCEVEIGFP</sequence>
<dbReference type="InterPro" id="IPR015500">
    <property type="entry name" value="Peptidase_S8_subtilisin-rel"/>
</dbReference>
<name>A0A2P2C2R2_9ZZZZ</name>
<dbReference type="GO" id="GO:0004252">
    <property type="term" value="F:serine-type endopeptidase activity"/>
    <property type="evidence" value="ECO:0007669"/>
    <property type="project" value="InterPro"/>
</dbReference>
<evidence type="ECO:0000256" key="3">
    <source>
        <dbReference type="ARBA" id="ARBA00022801"/>
    </source>
</evidence>